<dbReference type="EMBL" id="QFNK01000109">
    <property type="protein sequence ID" value="PZO86551.1"/>
    <property type="molecule type" value="Genomic_DNA"/>
</dbReference>
<keyword evidence="1 2" id="KW-0732">Signal</keyword>
<dbReference type="InterPro" id="IPR003715">
    <property type="entry name" value="Poly_export_N"/>
</dbReference>
<dbReference type="InterPro" id="IPR019554">
    <property type="entry name" value="Soluble_ligand-bd"/>
</dbReference>
<feature type="domain" description="Capsule biosynthesis GfcC-like C-terminal" evidence="4">
    <location>
        <begin position="729"/>
        <end position="792"/>
    </location>
</feature>
<dbReference type="Proteomes" id="UP000249557">
    <property type="component" value="Unassembled WGS sequence"/>
</dbReference>
<evidence type="ECO:0000313" key="7">
    <source>
        <dbReference type="Proteomes" id="UP000249557"/>
    </source>
</evidence>
<feature type="domain" description="Soluble ligand binding" evidence="5">
    <location>
        <begin position="498"/>
        <end position="540"/>
    </location>
</feature>
<feature type="signal peptide" evidence="2">
    <location>
        <begin position="1"/>
        <end position="41"/>
    </location>
</feature>
<dbReference type="PANTHER" id="PTHR33619">
    <property type="entry name" value="POLYSACCHARIDE EXPORT PROTEIN GFCE-RELATED"/>
    <property type="match status" value="1"/>
</dbReference>
<reference evidence="6 7" key="1">
    <citation type="submission" date="2017-08" db="EMBL/GenBank/DDBJ databases">
        <title>Infants hospitalized years apart are colonized by the same room-sourced microbial strains.</title>
        <authorList>
            <person name="Brooks B."/>
            <person name="Olm M.R."/>
            <person name="Firek B.A."/>
            <person name="Baker R."/>
            <person name="Thomas B.C."/>
            <person name="Morowitz M.J."/>
            <person name="Banfield J.F."/>
        </authorList>
    </citation>
    <scope>NUCLEOTIDE SEQUENCE [LARGE SCALE GENOMIC DNA]</scope>
    <source>
        <strain evidence="6">S2_018_000_R2_104</strain>
    </source>
</reference>
<evidence type="ECO:0000313" key="6">
    <source>
        <dbReference type="EMBL" id="PZO86551.1"/>
    </source>
</evidence>
<name>A0A2W5BTN5_9BACT</name>
<comment type="caution">
    <text evidence="6">The sequence shown here is derived from an EMBL/GenBank/DDBJ whole genome shotgun (WGS) entry which is preliminary data.</text>
</comment>
<feature type="chain" id="PRO_5015991664" evidence="2">
    <location>
        <begin position="42"/>
        <end position="826"/>
    </location>
</feature>
<organism evidence="6 7">
    <name type="scientific">Micavibrio aeruginosavorus</name>
    <dbReference type="NCBI Taxonomy" id="349221"/>
    <lineage>
        <taxon>Bacteria</taxon>
        <taxon>Pseudomonadati</taxon>
        <taxon>Bdellovibrionota</taxon>
        <taxon>Bdellovibrionia</taxon>
        <taxon>Bdellovibrionales</taxon>
        <taxon>Pseudobdellovibrionaceae</taxon>
        <taxon>Micavibrio</taxon>
    </lineage>
</organism>
<dbReference type="Pfam" id="PF10531">
    <property type="entry name" value="SLBB"/>
    <property type="match status" value="3"/>
</dbReference>
<feature type="domain" description="Soluble ligand binding" evidence="5">
    <location>
        <begin position="584"/>
        <end position="626"/>
    </location>
</feature>
<dbReference type="AlphaFoldDB" id="A0A2W5BTN5"/>
<accession>A0A2W5BTN5</accession>
<dbReference type="Pfam" id="PF02563">
    <property type="entry name" value="Poly_export"/>
    <property type="match status" value="1"/>
</dbReference>
<dbReference type="Pfam" id="PF06251">
    <property type="entry name" value="Caps_syn_GfcC_C"/>
    <property type="match status" value="1"/>
</dbReference>
<dbReference type="Gene3D" id="3.10.560.10">
    <property type="entry name" value="Outer membrane lipoprotein wza domain like"/>
    <property type="match status" value="4"/>
</dbReference>
<evidence type="ECO:0000259" key="4">
    <source>
        <dbReference type="Pfam" id="PF06251"/>
    </source>
</evidence>
<dbReference type="InterPro" id="IPR049712">
    <property type="entry name" value="Poly_export"/>
</dbReference>
<sequence>MYSCSHYIYFFDGIRMHSFKKITAICILTAFIALSPLPSVANDAFLADEEAPESAAIDDDVDPKPLTLADLERLTGGGLSGLNLEQDSQSPIEKMYSVRADEKLTLFGHDLFQKGKKASTSLPTGTVRDDYVLGVGDTLDINIRGQENAKKSYTIDTEGYLVPDNFNRIAAAGMTLSALRQTLAEEASRLHNVDIAVSLSAPRQIDILVIGDVYSPGRKTLTSYHSILDALQEADGVKKTGSLRRIKIVRGGKGEFVDLYSVMMQGTSNADKRLRDGDRIIVPPIGPTVAVTGAVKRPAIYEIRKGDTLSSLEMLGLAGGVVSPGSNRFLQLSLTNEGKEIVETVSEPAKKSFGDGSILRVAQAQEKRSQNIELSGQTRDPGQYDLHKAQTLSDLIGSEDRLGDNLYPLIGVVARKDKSSLTTNLIEFSPRAVLAKKDNMDLREGDSVHLFSFGQIRALSRKVSDEPLLKKTSYGDSATGKDRIEDEEIASFLEERCVFVRGSVRQQGAYPVAHNTPVKDIIAVAGGMTVEADKNDIEVTTDDAHQRINTGIKNDGYSSIRVSAGDTIRVNQKFNRVAEQSVVLTGEVKNPGKYDVKRGDTLLSLIKRAGGLSDTAYPDGIIFSRASERKQEENRYRAQARDLEMKLADMMRMEDKDKKPDMAQVNTAQALIAQLKDAKAVGRITVQADPSILAADPEQDILLESGDRIYIPRRPLTVRVGGEVLSPAALQFRKGKGADDYIDEAGGTTYFADSDRAFVVYPNGSAKPLAVSAWKQGITMIPPGSTIIVPRDPKPFNFLEGAETITTILANIALTGFYLNDLGDDD</sequence>
<feature type="domain" description="Polysaccharide export protein N-terminal" evidence="3">
    <location>
        <begin position="127"/>
        <end position="199"/>
    </location>
</feature>
<dbReference type="PANTHER" id="PTHR33619:SF3">
    <property type="entry name" value="POLYSACCHARIDE EXPORT PROTEIN GFCE-RELATED"/>
    <property type="match status" value="1"/>
</dbReference>
<dbReference type="GO" id="GO:0015159">
    <property type="term" value="F:polysaccharide transmembrane transporter activity"/>
    <property type="evidence" value="ECO:0007669"/>
    <property type="project" value="InterPro"/>
</dbReference>
<dbReference type="InterPro" id="IPR010425">
    <property type="entry name" value="Caps_synth_GfcC-like_C"/>
</dbReference>
<evidence type="ECO:0000256" key="1">
    <source>
        <dbReference type="ARBA" id="ARBA00022729"/>
    </source>
</evidence>
<feature type="domain" description="Soluble ligand binding" evidence="5">
    <location>
        <begin position="289"/>
        <end position="327"/>
    </location>
</feature>
<protein>
    <submittedName>
        <fullName evidence="6">Polysaccharide biosynthesis/export family protein</fullName>
    </submittedName>
</protein>
<evidence type="ECO:0000259" key="5">
    <source>
        <dbReference type="Pfam" id="PF10531"/>
    </source>
</evidence>
<evidence type="ECO:0000259" key="3">
    <source>
        <dbReference type="Pfam" id="PF02563"/>
    </source>
</evidence>
<evidence type="ECO:0000256" key="2">
    <source>
        <dbReference type="SAM" id="SignalP"/>
    </source>
</evidence>
<gene>
    <name evidence="6" type="ORF">DI626_06225</name>
</gene>
<proteinExistence type="predicted"/>